<dbReference type="RefSeq" id="WP_376834932.1">
    <property type="nucleotide sequence ID" value="NZ_JBHLSW010000003.1"/>
</dbReference>
<proteinExistence type="predicted"/>
<evidence type="ECO:0000313" key="2">
    <source>
        <dbReference type="Proteomes" id="UP001589906"/>
    </source>
</evidence>
<keyword evidence="2" id="KW-1185">Reference proteome</keyword>
<organism evidence="1 2">
    <name type="scientific">Brevundimonas balnearis</name>
    <dbReference type="NCBI Taxonomy" id="1572858"/>
    <lineage>
        <taxon>Bacteria</taxon>
        <taxon>Pseudomonadati</taxon>
        <taxon>Pseudomonadota</taxon>
        <taxon>Alphaproteobacteria</taxon>
        <taxon>Caulobacterales</taxon>
        <taxon>Caulobacteraceae</taxon>
        <taxon>Brevundimonas</taxon>
    </lineage>
</organism>
<comment type="caution">
    <text evidence="1">The sequence shown here is derived from an EMBL/GenBank/DDBJ whole genome shotgun (WGS) entry which is preliminary data.</text>
</comment>
<dbReference type="EMBL" id="JBHLSW010000003">
    <property type="protein sequence ID" value="MFC0633253.1"/>
    <property type="molecule type" value="Genomic_DNA"/>
</dbReference>
<name>A0ABV6R0V9_9CAUL</name>
<evidence type="ECO:0000313" key="1">
    <source>
        <dbReference type="EMBL" id="MFC0633253.1"/>
    </source>
</evidence>
<dbReference type="Proteomes" id="UP001589906">
    <property type="component" value="Unassembled WGS sequence"/>
</dbReference>
<gene>
    <name evidence="1" type="ORF">ACFFGE_05090</name>
</gene>
<reference evidence="1 2" key="1">
    <citation type="submission" date="2024-09" db="EMBL/GenBank/DDBJ databases">
        <authorList>
            <person name="Sun Q."/>
            <person name="Mori K."/>
        </authorList>
    </citation>
    <scope>NUCLEOTIDE SEQUENCE [LARGE SCALE GENOMIC DNA]</scope>
    <source>
        <strain evidence="1 2">NCAIM B.02621</strain>
    </source>
</reference>
<sequence length="77" mass="8853">MTPAFCHLRTDYAAVNARGVKLYTFSDREAGKAWVRENAYRHDGLHLRRITITEEPIYRPRAPRPAAFDIPAMPVRA</sequence>
<protein>
    <submittedName>
        <fullName evidence="1">Uncharacterized protein</fullName>
    </submittedName>
</protein>
<accession>A0ABV6R0V9</accession>